<dbReference type="EMBL" id="QGKX02001521">
    <property type="protein sequence ID" value="KAF3507393.1"/>
    <property type="molecule type" value="Genomic_DNA"/>
</dbReference>
<protein>
    <submittedName>
        <fullName evidence="2">Uncharacterized protein</fullName>
    </submittedName>
</protein>
<evidence type="ECO:0000313" key="3">
    <source>
        <dbReference type="Proteomes" id="UP000712600"/>
    </source>
</evidence>
<dbReference type="AlphaFoldDB" id="A0A8S9P314"/>
<gene>
    <name evidence="2" type="ORF">F2Q69_00006510</name>
</gene>
<evidence type="ECO:0000256" key="1">
    <source>
        <dbReference type="SAM" id="MobiDB-lite"/>
    </source>
</evidence>
<dbReference type="Proteomes" id="UP000712600">
    <property type="component" value="Unassembled WGS sequence"/>
</dbReference>
<accession>A0A8S9P314</accession>
<proteinExistence type="predicted"/>
<feature type="region of interest" description="Disordered" evidence="1">
    <location>
        <begin position="125"/>
        <end position="188"/>
    </location>
</feature>
<organism evidence="2 3">
    <name type="scientific">Brassica cretica</name>
    <name type="common">Mustard</name>
    <dbReference type="NCBI Taxonomy" id="69181"/>
    <lineage>
        <taxon>Eukaryota</taxon>
        <taxon>Viridiplantae</taxon>
        <taxon>Streptophyta</taxon>
        <taxon>Embryophyta</taxon>
        <taxon>Tracheophyta</taxon>
        <taxon>Spermatophyta</taxon>
        <taxon>Magnoliopsida</taxon>
        <taxon>eudicotyledons</taxon>
        <taxon>Gunneridae</taxon>
        <taxon>Pentapetalae</taxon>
        <taxon>rosids</taxon>
        <taxon>malvids</taxon>
        <taxon>Brassicales</taxon>
        <taxon>Brassicaceae</taxon>
        <taxon>Brassiceae</taxon>
        <taxon>Brassica</taxon>
    </lineage>
</organism>
<evidence type="ECO:0000313" key="2">
    <source>
        <dbReference type="EMBL" id="KAF3507393.1"/>
    </source>
</evidence>
<name>A0A8S9P314_BRACR</name>
<comment type="caution">
    <text evidence="2">The sequence shown here is derived from an EMBL/GenBank/DDBJ whole genome shotgun (WGS) entry which is preliminary data.</text>
</comment>
<sequence length="188" mass="21408">MVDLSICCSEHDVSRCFSEHGGTLLMSWRSWPEPMVDLSICCSEHDVSRCFSEHGGTLLMSWRSWPEPACRRRRSSRYGTLPWRLWNCQSWSANRVKLFHIRKYGRIPLSEYFYFLEEGGGPWDRTQSTFQRGPKASPSGDPGAGVLPGIWRNSIPEYFSYKDPQTKSGGRTLEAGGKNPKPEQEPGS</sequence>
<reference evidence="2" key="1">
    <citation type="submission" date="2019-12" db="EMBL/GenBank/DDBJ databases">
        <title>Genome sequencing and annotation of Brassica cretica.</title>
        <authorList>
            <person name="Studholme D.J."/>
            <person name="Sarris P."/>
        </authorList>
    </citation>
    <scope>NUCLEOTIDE SEQUENCE</scope>
    <source>
        <strain evidence="2">PFS-109/04</strain>
        <tissue evidence="2">Leaf</tissue>
    </source>
</reference>